<name>A0A834ZIR2_TETSI</name>
<keyword evidence="3 6" id="KW-0812">Transmembrane</keyword>
<proteinExistence type="inferred from homology"/>
<accession>A0A834ZIR2</accession>
<comment type="similarity">
    <text evidence="2">Belongs to the UPF0359 family.</text>
</comment>
<comment type="subcellular location">
    <subcellularLocation>
        <location evidence="1">Membrane</location>
        <topology evidence="1">Multi-pass membrane protein</topology>
    </subcellularLocation>
</comment>
<dbReference type="GO" id="GO:0016020">
    <property type="term" value="C:membrane"/>
    <property type="evidence" value="ECO:0007669"/>
    <property type="project" value="UniProtKB-SubCell"/>
</dbReference>
<dbReference type="OrthoDB" id="10027388at2759"/>
<feature type="transmembrane region" description="Helical" evidence="6">
    <location>
        <begin position="83"/>
        <end position="101"/>
    </location>
</feature>
<evidence type="ECO:0000256" key="2">
    <source>
        <dbReference type="ARBA" id="ARBA00010125"/>
    </source>
</evidence>
<feature type="transmembrane region" description="Helical" evidence="6">
    <location>
        <begin position="51"/>
        <end position="71"/>
    </location>
</feature>
<gene>
    <name evidence="7" type="ORF">HHK36_007343</name>
</gene>
<dbReference type="InterPro" id="IPR018781">
    <property type="entry name" value="TPRA1/CAND2/CAND8"/>
</dbReference>
<keyword evidence="4 6" id="KW-1133">Transmembrane helix</keyword>
<feature type="transmembrane region" description="Helical" evidence="6">
    <location>
        <begin position="135"/>
        <end position="157"/>
    </location>
</feature>
<sequence>MVVLISWFIECGLKNTSAAKRADQPALLSPLGMNKLSPAPIPRKEFTLDFLSLYTASGMLVLEINLLAFLLQGNVTGLVDFQRIFIISVLVLGFDLLLKCCAAARPAFYNYINVIVFLNSIAYLLMCLWEMELALGSGCTISQLFAINSFYLPLLYVNISKQIFARLSSSLIFMKEDLLLENVNYLKDAGSLMLIGINLYKTCE</sequence>
<organism evidence="7 8">
    <name type="scientific">Tetracentron sinense</name>
    <name type="common">Spur-leaf</name>
    <dbReference type="NCBI Taxonomy" id="13715"/>
    <lineage>
        <taxon>Eukaryota</taxon>
        <taxon>Viridiplantae</taxon>
        <taxon>Streptophyta</taxon>
        <taxon>Embryophyta</taxon>
        <taxon>Tracheophyta</taxon>
        <taxon>Spermatophyta</taxon>
        <taxon>Magnoliopsida</taxon>
        <taxon>Trochodendrales</taxon>
        <taxon>Trochodendraceae</taxon>
        <taxon>Tetracentron</taxon>
    </lineage>
</organism>
<evidence type="ECO:0000313" key="7">
    <source>
        <dbReference type="EMBL" id="KAF8408200.1"/>
    </source>
</evidence>
<evidence type="ECO:0000256" key="5">
    <source>
        <dbReference type="ARBA" id="ARBA00023136"/>
    </source>
</evidence>
<evidence type="ECO:0000313" key="8">
    <source>
        <dbReference type="Proteomes" id="UP000655225"/>
    </source>
</evidence>
<protein>
    <submittedName>
        <fullName evidence="7">Uncharacterized protein</fullName>
    </submittedName>
</protein>
<comment type="caution">
    <text evidence="7">The sequence shown here is derived from an EMBL/GenBank/DDBJ whole genome shotgun (WGS) entry which is preliminary data.</text>
</comment>
<keyword evidence="5 6" id="KW-0472">Membrane</keyword>
<feature type="transmembrane region" description="Helical" evidence="6">
    <location>
        <begin position="108"/>
        <end position="129"/>
    </location>
</feature>
<dbReference type="Pfam" id="PF10160">
    <property type="entry name" value="Tmemb_40"/>
    <property type="match status" value="2"/>
</dbReference>
<dbReference type="EMBL" id="JABCRI010000004">
    <property type="protein sequence ID" value="KAF8408200.1"/>
    <property type="molecule type" value="Genomic_DNA"/>
</dbReference>
<evidence type="ECO:0000256" key="1">
    <source>
        <dbReference type="ARBA" id="ARBA00004141"/>
    </source>
</evidence>
<dbReference type="AlphaFoldDB" id="A0A834ZIR2"/>
<evidence type="ECO:0000256" key="4">
    <source>
        <dbReference type="ARBA" id="ARBA00022989"/>
    </source>
</evidence>
<dbReference type="Proteomes" id="UP000655225">
    <property type="component" value="Unassembled WGS sequence"/>
</dbReference>
<evidence type="ECO:0000256" key="6">
    <source>
        <dbReference type="SAM" id="Phobius"/>
    </source>
</evidence>
<evidence type="ECO:0000256" key="3">
    <source>
        <dbReference type="ARBA" id="ARBA00022692"/>
    </source>
</evidence>
<keyword evidence="8" id="KW-1185">Reference proteome</keyword>
<reference evidence="7 8" key="1">
    <citation type="submission" date="2020-04" db="EMBL/GenBank/DDBJ databases">
        <title>Plant Genome Project.</title>
        <authorList>
            <person name="Zhang R.-G."/>
        </authorList>
    </citation>
    <scope>NUCLEOTIDE SEQUENCE [LARGE SCALE GENOMIC DNA]</scope>
    <source>
        <strain evidence="7">YNK0</strain>
        <tissue evidence="7">Leaf</tissue>
    </source>
</reference>